<sequence>MFTNKYKSWEKNLVKLATFDTVEDYWCLYHHMKTPSELELGQDYSIFKEGIQPTWEDDANIRGGRWLIGFEKNNSHLDNVWLFTVLLVIGENFEYSDEICGVVVSVRTKSKLGVWLKNIGNKKAIFEIGNRLKRQLGIDERIKFHNHDKPQNMYTI</sequence>
<accession>A0A8S3WLD0</accession>
<proteinExistence type="inferred from homology"/>
<evidence type="ECO:0000256" key="3">
    <source>
        <dbReference type="ARBA" id="ARBA00022845"/>
    </source>
</evidence>
<dbReference type="InterPro" id="IPR001040">
    <property type="entry name" value="TIF_eIF_4E"/>
</dbReference>
<reference evidence="6" key="1">
    <citation type="submission" date="2021-04" db="EMBL/GenBank/DDBJ databases">
        <authorList>
            <person name="Tunstrom K."/>
        </authorList>
    </citation>
    <scope>NUCLEOTIDE SEQUENCE</scope>
</reference>
<dbReference type="GO" id="GO:0016281">
    <property type="term" value="C:eukaryotic translation initiation factor 4F complex"/>
    <property type="evidence" value="ECO:0007669"/>
    <property type="project" value="TreeGrafter"/>
</dbReference>
<comment type="similarity">
    <text evidence="1">Belongs to the eukaryotic initiation factor 4E family.</text>
</comment>
<keyword evidence="5" id="KW-0648">Protein biosynthesis</keyword>
<name>A0A8S3WLD0_PARAO</name>
<protein>
    <submittedName>
        <fullName evidence="6">(apollo) hypothetical protein</fullName>
    </submittedName>
</protein>
<dbReference type="PANTHER" id="PTHR11960:SF8">
    <property type="entry name" value="EUKARYOTIC TRANSLATION INITIATION FACTOR 4E1-RELATED"/>
    <property type="match status" value="1"/>
</dbReference>
<dbReference type="OrthoDB" id="590761at2759"/>
<gene>
    <name evidence="6" type="ORF">PAPOLLO_LOCUS7673</name>
</gene>
<evidence type="ECO:0000313" key="6">
    <source>
        <dbReference type="EMBL" id="CAG4966695.1"/>
    </source>
</evidence>
<evidence type="ECO:0000256" key="5">
    <source>
        <dbReference type="ARBA" id="ARBA00022917"/>
    </source>
</evidence>
<keyword evidence="3" id="KW-0810">Translation regulation</keyword>
<evidence type="ECO:0000256" key="1">
    <source>
        <dbReference type="ARBA" id="ARBA00009860"/>
    </source>
</evidence>
<dbReference type="EMBL" id="CAJQZP010000528">
    <property type="protein sequence ID" value="CAG4966695.1"/>
    <property type="molecule type" value="Genomic_DNA"/>
</dbReference>
<evidence type="ECO:0000313" key="7">
    <source>
        <dbReference type="Proteomes" id="UP000691718"/>
    </source>
</evidence>
<dbReference type="InterPro" id="IPR019770">
    <property type="entry name" value="TIF_eIF_4E_CS"/>
</dbReference>
<dbReference type="PANTHER" id="PTHR11960">
    <property type="entry name" value="EUKARYOTIC TRANSLATION INITIATION FACTOR 4E RELATED"/>
    <property type="match status" value="1"/>
</dbReference>
<keyword evidence="7" id="KW-1185">Reference proteome</keyword>
<evidence type="ECO:0000256" key="4">
    <source>
        <dbReference type="ARBA" id="ARBA00022884"/>
    </source>
</evidence>
<keyword evidence="2" id="KW-0396">Initiation factor</keyword>
<dbReference type="GO" id="GO:0006417">
    <property type="term" value="P:regulation of translation"/>
    <property type="evidence" value="ECO:0007669"/>
    <property type="project" value="UniProtKB-KW"/>
</dbReference>
<dbReference type="GO" id="GO:0000340">
    <property type="term" value="F:RNA 7-methylguanosine cap binding"/>
    <property type="evidence" value="ECO:0007669"/>
    <property type="project" value="TreeGrafter"/>
</dbReference>
<dbReference type="Pfam" id="PF01652">
    <property type="entry name" value="IF4E"/>
    <property type="match status" value="1"/>
</dbReference>
<dbReference type="AlphaFoldDB" id="A0A8S3WLD0"/>
<dbReference type="Proteomes" id="UP000691718">
    <property type="component" value="Unassembled WGS sequence"/>
</dbReference>
<comment type="caution">
    <text evidence="6">The sequence shown here is derived from an EMBL/GenBank/DDBJ whole genome shotgun (WGS) entry which is preliminary data.</text>
</comment>
<organism evidence="6 7">
    <name type="scientific">Parnassius apollo</name>
    <name type="common">Apollo butterfly</name>
    <name type="synonym">Papilio apollo</name>
    <dbReference type="NCBI Taxonomy" id="110799"/>
    <lineage>
        <taxon>Eukaryota</taxon>
        <taxon>Metazoa</taxon>
        <taxon>Ecdysozoa</taxon>
        <taxon>Arthropoda</taxon>
        <taxon>Hexapoda</taxon>
        <taxon>Insecta</taxon>
        <taxon>Pterygota</taxon>
        <taxon>Neoptera</taxon>
        <taxon>Endopterygota</taxon>
        <taxon>Lepidoptera</taxon>
        <taxon>Glossata</taxon>
        <taxon>Ditrysia</taxon>
        <taxon>Papilionoidea</taxon>
        <taxon>Papilionidae</taxon>
        <taxon>Parnassiinae</taxon>
        <taxon>Parnassini</taxon>
        <taxon>Parnassius</taxon>
        <taxon>Parnassius</taxon>
    </lineage>
</organism>
<keyword evidence="4" id="KW-0694">RNA-binding</keyword>
<dbReference type="GO" id="GO:0003743">
    <property type="term" value="F:translation initiation factor activity"/>
    <property type="evidence" value="ECO:0007669"/>
    <property type="project" value="UniProtKB-KW"/>
</dbReference>
<dbReference type="PROSITE" id="PS00813">
    <property type="entry name" value="IF4E"/>
    <property type="match status" value="1"/>
</dbReference>
<evidence type="ECO:0000256" key="2">
    <source>
        <dbReference type="ARBA" id="ARBA00022540"/>
    </source>
</evidence>